<dbReference type="Gene3D" id="3.90.1530.10">
    <property type="entry name" value="Conserved hypothetical protein from pyrococcus furiosus pfu- 392566-001, ParB domain"/>
    <property type="match status" value="1"/>
</dbReference>
<protein>
    <recommendedName>
        <fullName evidence="1">ParB-like N-terminal domain-containing protein</fullName>
    </recommendedName>
</protein>
<dbReference type="InterPro" id="IPR036086">
    <property type="entry name" value="ParB/Sulfiredoxin_sf"/>
</dbReference>
<evidence type="ECO:0000259" key="1">
    <source>
        <dbReference type="SMART" id="SM00470"/>
    </source>
</evidence>
<dbReference type="SMART" id="SM00470">
    <property type="entry name" value="ParB"/>
    <property type="match status" value="1"/>
</dbReference>
<comment type="caution">
    <text evidence="2">The sequence shown here is derived from an EMBL/GenBank/DDBJ whole genome shotgun (WGS) entry which is preliminary data.</text>
</comment>
<dbReference type="GO" id="GO:0007059">
    <property type="term" value="P:chromosome segregation"/>
    <property type="evidence" value="ECO:0007669"/>
    <property type="project" value="TreeGrafter"/>
</dbReference>
<dbReference type="PANTHER" id="PTHR33375">
    <property type="entry name" value="CHROMOSOME-PARTITIONING PROTEIN PARB-RELATED"/>
    <property type="match status" value="1"/>
</dbReference>
<dbReference type="SUPFAM" id="SSF110849">
    <property type="entry name" value="ParB/Sulfiredoxin"/>
    <property type="match status" value="1"/>
</dbReference>
<keyword evidence="3" id="KW-1185">Reference proteome</keyword>
<dbReference type="InterPro" id="IPR050336">
    <property type="entry name" value="Chromosome_partition/occlusion"/>
</dbReference>
<dbReference type="AlphaFoldDB" id="A0A372IN07"/>
<dbReference type="PANTHER" id="PTHR33375:SF1">
    <property type="entry name" value="CHROMOSOME-PARTITIONING PROTEIN PARB-RELATED"/>
    <property type="match status" value="1"/>
</dbReference>
<reference evidence="2 3" key="1">
    <citation type="submission" date="2018-08" db="EMBL/GenBank/DDBJ databases">
        <title>Acidipila sp. 4G-K13, an acidobacterium isolated from forest soil.</title>
        <authorList>
            <person name="Gao Z.-H."/>
            <person name="Qiu L.-H."/>
        </authorList>
    </citation>
    <scope>NUCLEOTIDE SEQUENCE [LARGE SCALE GENOMIC DNA]</scope>
    <source>
        <strain evidence="2 3">4G-K13</strain>
    </source>
</reference>
<feature type="domain" description="ParB-like N-terminal" evidence="1">
    <location>
        <begin position="21"/>
        <end position="105"/>
    </location>
</feature>
<proteinExistence type="predicted"/>
<dbReference type="RefSeq" id="WP_117300599.1">
    <property type="nucleotide sequence ID" value="NZ_QVQT02000004.1"/>
</dbReference>
<organism evidence="2 3">
    <name type="scientific">Paracidobacterium acidisoli</name>
    <dbReference type="NCBI Taxonomy" id="2303751"/>
    <lineage>
        <taxon>Bacteria</taxon>
        <taxon>Pseudomonadati</taxon>
        <taxon>Acidobacteriota</taxon>
        <taxon>Terriglobia</taxon>
        <taxon>Terriglobales</taxon>
        <taxon>Acidobacteriaceae</taxon>
        <taxon>Paracidobacterium</taxon>
    </lineage>
</organism>
<dbReference type="Pfam" id="PF02195">
    <property type="entry name" value="ParB_N"/>
    <property type="match status" value="1"/>
</dbReference>
<name>A0A372IN07_9BACT</name>
<evidence type="ECO:0000313" key="3">
    <source>
        <dbReference type="Proteomes" id="UP000264702"/>
    </source>
</evidence>
<dbReference type="GO" id="GO:0045881">
    <property type="term" value="P:positive regulation of sporulation resulting in formation of a cellular spore"/>
    <property type="evidence" value="ECO:0007669"/>
    <property type="project" value="TreeGrafter"/>
</dbReference>
<gene>
    <name evidence="2" type="ORF">D0Y96_13200</name>
</gene>
<dbReference type="Proteomes" id="UP000264702">
    <property type="component" value="Unassembled WGS sequence"/>
</dbReference>
<dbReference type="InterPro" id="IPR003115">
    <property type="entry name" value="ParB_N"/>
</dbReference>
<dbReference type="EMBL" id="QVQT01000004">
    <property type="protein sequence ID" value="RFU16340.1"/>
    <property type="molecule type" value="Genomic_DNA"/>
</dbReference>
<sequence>MPTLKPSQPAVPQVVPAGQLRHLTIDEVKPSSNNPRHLFDPDQLFELKKNIGEHGVLVPITVYQAKGQAKYSILDGERRYRCVVELVKEGRVGKDGAPFKLPANIVEPPTKIAGLLYMFSIHNYREAWELMPTALSLKIVMEDLETTDNKALGKLTGLSDAQIERCKKLLKFPEKFQEMSLDPNPQTRIPSNFWIEALPVLDLALDTSEPLKKLGRDRSTEKLVEKYRDKKIKSVIHFRRIMESYEISEDDPPTRAKVLRRIEEFFLNPKLETRDAFDEFVVEKKRVQTALSACEGFLSQLQKFRLTYTSNDEERKNLRKALKEVSAYCNSLEQALEGSDDPEAEQN</sequence>
<evidence type="ECO:0000313" key="2">
    <source>
        <dbReference type="EMBL" id="RFU16340.1"/>
    </source>
</evidence>
<accession>A0A372IN07</accession>
<dbReference type="GO" id="GO:0005694">
    <property type="term" value="C:chromosome"/>
    <property type="evidence" value="ECO:0007669"/>
    <property type="project" value="TreeGrafter"/>
</dbReference>
<dbReference type="OrthoDB" id="274630at2"/>